<dbReference type="SUPFAM" id="SSF81383">
    <property type="entry name" value="F-box domain"/>
    <property type="match status" value="1"/>
</dbReference>
<sequence length="126" mass="14287">MEPDASNSPSSEEFRNWAGTSDVPDILNNAQLVCPTWRNVCKDPSMCRSIDLQLRPHSGLDVEKMARHAVDRSCGQLIDVNIAYFATPEFILYLREISARSVDCGFHPAVTCQRRCWRKLLPSFLC</sequence>
<dbReference type="InterPro" id="IPR036047">
    <property type="entry name" value="F-box-like_dom_sf"/>
</dbReference>
<dbReference type="Gramene" id="Kaladp0840s0036.1.v1.1">
    <property type="protein sequence ID" value="Kaladp0840s0036.1.v1.1"/>
    <property type="gene ID" value="Kaladp0840s0036.v1.1"/>
</dbReference>
<organism evidence="1 2">
    <name type="scientific">Kalanchoe fedtschenkoi</name>
    <name type="common">Lavender scallops</name>
    <name type="synonym">South American air plant</name>
    <dbReference type="NCBI Taxonomy" id="63787"/>
    <lineage>
        <taxon>Eukaryota</taxon>
        <taxon>Viridiplantae</taxon>
        <taxon>Streptophyta</taxon>
        <taxon>Embryophyta</taxon>
        <taxon>Tracheophyta</taxon>
        <taxon>Spermatophyta</taxon>
        <taxon>Magnoliopsida</taxon>
        <taxon>eudicotyledons</taxon>
        <taxon>Gunneridae</taxon>
        <taxon>Pentapetalae</taxon>
        <taxon>Saxifragales</taxon>
        <taxon>Crassulaceae</taxon>
        <taxon>Kalanchoe</taxon>
    </lineage>
</organism>
<dbReference type="Gramene" id="Kaladp0840s0036.2.v1.1">
    <property type="protein sequence ID" value="Kaladp0840s0036.2.v1.1"/>
    <property type="gene ID" value="Kaladp0840s0036.v1.1"/>
</dbReference>
<dbReference type="EnsemblPlants" id="Kaladp0840s0036.2.v1.1">
    <property type="protein sequence ID" value="Kaladp0840s0036.2.v1.1"/>
    <property type="gene ID" value="Kaladp0840s0036.v1.1"/>
</dbReference>
<reference evidence="1" key="1">
    <citation type="submission" date="2021-01" db="UniProtKB">
        <authorList>
            <consortium name="EnsemblPlants"/>
        </authorList>
    </citation>
    <scope>IDENTIFICATION</scope>
</reference>
<protein>
    <recommendedName>
        <fullName evidence="3">F-box domain-containing protein</fullName>
    </recommendedName>
</protein>
<dbReference type="PANTHER" id="PTHR38926:SF2">
    <property type="entry name" value="F-BOX_LRR-REPEAT PROTEIN 21-RELATED"/>
    <property type="match status" value="1"/>
</dbReference>
<name>A0A7N0VG62_KALFE</name>
<dbReference type="Proteomes" id="UP000594263">
    <property type="component" value="Unplaced"/>
</dbReference>
<dbReference type="EnsemblPlants" id="Kaladp0840s0036.1.v1.1">
    <property type="protein sequence ID" value="Kaladp0840s0036.1.v1.1"/>
    <property type="gene ID" value="Kaladp0840s0036.v1.1"/>
</dbReference>
<evidence type="ECO:0008006" key="3">
    <source>
        <dbReference type="Google" id="ProtNLM"/>
    </source>
</evidence>
<dbReference type="AlphaFoldDB" id="A0A7N0VG62"/>
<keyword evidence="2" id="KW-1185">Reference proteome</keyword>
<evidence type="ECO:0000313" key="2">
    <source>
        <dbReference type="Proteomes" id="UP000594263"/>
    </source>
</evidence>
<proteinExistence type="predicted"/>
<dbReference type="Gene3D" id="1.20.1280.50">
    <property type="match status" value="1"/>
</dbReference>
<accession>A0A7N0VG62</accession>
<dbReference type="PANTHER" id="PTHR38926">
    <property type="entry name" value="F-BOX DOMAIN CONTAINING PROTEIN, EXPRESSED"/>
    <property type="match status" value="1"/>
</dbReference>
<evidence type="ECO:0000313" key="1">
    <source>
        <dbReference type="EnsemblPlants" id="Kaladp0840s0036.1.v1.1"/>
    </source>
</evidence>